<feature type="compositionally biased region" description="Basic and acidic residues" evidence="4">
    <location>
        <begin position="612"/>
        <end position="646"/>
    </location>
</feature>
<keyword evidence="2 3" id="KW-0175">Coiled coil</keyword>
<feature type="compositionally biased region" description="Polar residues" evidence="4">
    <location>
        <begin position="1316"/>
        <end position="1325"/>
    </location>
</feature>
<feature type="region of interest" description="Disordered" evidence="4">
    <location>
        <begin position="1"/>
        <end position="22"/>
    </location>
</feature>
<organism evidence="5 6">
    <name type="scientific">Carassius auratus</name>
    <name type="common">Goldfish</name>
    <dbReference type="NCBI Taxonomy" id="7957"/>
    <lineage>
        <taxon>Eukaryota</taxon>
        <taxon>Metazoa</taxon>
        <taxon>Chordata</taxon>
        <taxon>Craniata</taxon>
        <taxon>Vertebrata</taxon>
        <taxon>Euteleostomi</taxon>
        <taxon>Actinopterygii</taxon>
        <taxon>Neopterygii</taxon>
        <taxon>Teleostei</taxon>
        <taxon>Ostariophysi</taxon>
        <taxon>Cypriniformes</taxon>
        <taxon>Cyprinidae</taxon>
        <taxon>Cyprininae</taxon>
        <taxon>Carassius</taxon>
    </lineage>
</organism>
<dbReference type="Pfam" id="PF09738">
    <property type="entry name" value="LRRFIP"/>
    <property type="match status" value="2"/>
</dbReference>
<feature type="compositionally biased region" description="Polar residues" evidence="4">
    <location>
        <begin position="760"/>
        <end position="777"/>
    </location>
</feature>
<dbReference type="InterPro" id="IPR019139">
    <property type="entry name" value="LRRFIP1/2"/>
</dbReference>
<feature type="compositionally biased region" description="Acidic residues" evidence="4">
    <location>
        <begin position="1053"/>
        <end position="1066"/>
    </location>
</feature>
<feature type="region of interest" description="Disordered" evidence="4">
    <location>
        <begin position="132"/>
        <end position="225"/>
    </location>
</feature>
<evidence type="ECO:0000256" key="4">
    <source>
        <dbReference type="SAM" id="MobiDB-lite"/>
    </source>
</evidence>
<evidence type="ECO:0000313" key="5">
    <source>
        <dbReference type="Proteomes" id="UP000515129"/>
    </source>
</evidence>
<dbReference type="OrthoDB" id="10028421at2759"/>
<feature type="region of interest" description="Disordered" evidence="4">
    <location>
        <begin position="88"/>
        <end position="112"/>
    </location>
</feature>
<feature type="compositionally biased region" description="Acidic residues" evidence="4">
    <location>
        <begin position="1265"/>
        <end position="1286"/>
    </location>
</feature>
<comment type="similarity">
    <text evidence="1">Belongs to the LRRFIP family.</text>
</comment>
<gene>
    <name evidence="6" type="primary">LOC113098498</name>
</gene>
<dbReference type="PANTHER" id="PTHR19212">
    <property type="entry name" value="LEUCINE RICH REPEAT IN FLII INTERACTING PROTEIN"/>
    <property type="match status" value="1"/>
</dbReference>
<feature type="region of interest" description="Disordered" evidence="4">
    <location>
        <begin position="1419"/>
        <end position="1475"/>
    </location>
</feature>
<feature type="compositionally biased region" description="Basic residues" evidence="4">
    <location>
        <begin position="712"/>
        <end position="725"/>
    </location>
</feature>
<feature type="compositionally biased region" description="Basic and acidic residues" evidence="4">
    <location>
        <begin position="1030"/>
        <end position="1050"/>
    </location>
</feature>
<feature type="compositionally biased region" description="Polar residues" evidence="4">
    <location>
        <begin position="1419"/>
        <end position="1435"/>
    </location>
</feature>
<evidence type="ECO:0000256" key="2">
    <source>
        <dbReference type="ARBA" id="ARBA00023054"/>
    </source>
</evidence>
<evidence type="ECO:0000256" key="1">
    <source>
        <dbReference type="ARBA" id="ARBA00008275"/>
    </source>
</evidence>
<evidence type="ECO:0000313" key="6">
    <source>
        <dbReference type="RefSeq" id="XP_026119390.1"/>
    </source>
</evidence>
<feature type="compositionally biased region" description="Basic and acidic residues" evidence="4">
    <location>
        <begin position="1098"/>
        <end position="1118"/>
    </location>
</feature>
<dbReference type="GO" id="GO:0000978">
    <property type="term" value="F:RNA polymerase II cis-regulatory region sequence-specific DNA binding"/>
    <property type="evidence" value="ECO:0007669"/>
    <property type="project" value="TreeGrafter"/>
</dbReference>
<feature type="region of interest" description="Disordered" evidence="4">
    <location>
        <begin position="289"/>
        <end position="312"/>
    </location>
</feature>
<feature type="compositionally biased region" description="Polar residues" evidence="4">
    <location>
        <begin position="695"/>
        <end position="711"/>
    </location>
</feature>
<reference evidence="6" key="1">
    <citation type="submission" date="2025-08" db="UniProtKB">
        <authorList>
            <consortium name="RefSeq"/>
        </authorList>
    </citation>
    <scope>IDENTIFICATION</scope>
    <source>
        <strain evidence="6">Wakin</strain>
        <tissue evidence="6">Muscle</tissue>
    </source>
</reference>
<feature type="compositionally biased region" description="Basic and acidic residues" evidence="4">
    <location>
        <begin position="1375"/>
        <end position="1395"/>
    </location>
</feature>
<feature type="compositionally biased region" description="Basic and acidic residues" evidence="4">
    <location>
        <begin position="915"/>
        <end position="925"/>
    </location>
</feature>
<feature type="compositionally biased region" description="Polar residues" evidence="4">
    <location>
        <begin position="902"/>
        <end position="914"/>
    </location>
</feature>
<feature type="region of interest" description="Disordered" evidence="4">
    <location>
        <begin position="589"/>
        <end position="787"/>
    </location>
</feature>
<dbReference type="RefSeq" id="XP_026119390.1">
    <property type="nucleotide sequence ID" value="XM_026263605.1"/>
</dbReference>
<dbReference type="Gene3D" id="1.20.5.4090">
    <property type="match status" value="1"/>
</dbReference>
<feature type="coiled-coil region" evidence="3">
    <location>
        <begin position="317"/>
        <end position="494"/>
    </location>
</feature>
<feature type="compositionally biased region" description="Basic and acidic residues" evidence="4">
    <location>
        <begin position="726"/>
        <end position="756"/>
    </location>
</feature>
<feature type="compositionally biased region" description="Polar residues" evidence="4">
    <location>
        <begin position="1351"/>
        <end position="1374"/>
    </location>
</feature>
<feature type="compositionally biased region" description="Basic and acidic residues" evidence="4">
    <location>
        <begin position="1439"/>
        <end position="1458"/>
    </location>
</feature>
<dbReference type="GO" id="GO:0000981">
    <property type="term" value="F:DNA-binding transcription factor activity, RNA polymerase II-specific"/>
    <property type="evidence" value="ECO:0007669"/>
    <property type="project" value="TreeGrafter"/>
</dbReference>
<proteinExistence type="inferred from homology"/>
<feature type="compositionally biased region" description="Basic and acidic residues" evidence="4">
    <location>
        <begin position="1326"/>
        <end position="1348"/>
    </location>
</feature>
<feature type="compositionally biased region" description="Basic and acidic residues" evidence="4">
    <location>
        <begin position="1226"/>
        <end position="1238"/>
    </location>
</feature>
<feature type="region of interest" description="Disordered" evidence="4">
    <location>
        <begin position="854"/>
        <end position="1242"/>
    </location>
</feature>
<dbReference type="Proteomes" id="UP000515129">
    <property type="component" value="Unplaced"/>
</dbReference>
<sequence>MGSQGPGRRRTPSKNGLTGEEDALNVIAKEAEARLAAKRAARAEAREIRMRELERQQKEIYQVQKKYYGLDNLDNKWGDIEQWMEDSERYTRVSRRHASVSDDEEQMSVGSRSNIRLDLDAAGAYGVLPQASSYHKKSKKKKKHSSKSSNGYDDDLSTVSSRSSRLSDESKMSRSSRLDQQSGSVYEDSLYSGSRRSSARASSEYGGFPGSSSRTSSRANSACGSPVEDCSSSVASFMRSSASISGLSRDLDRVVIPDLPNVNGRLSMADDRLERDYLEKGSSRASTISGATLTSLGGTSSRRGSGDTSITADTEASIREIKEIHELKDQIQDVEAKHMQNLKELKDSLLEVEEKYRKAMVSNAQLDNEKTNMMYEVDTLKDSLMELEEMLFETRRELEEKCKDLEREKHAHSILQFQFSELKETLKQSEELLTEIRQLRLKQDGNVREISDLQETIEWKNKKIGALERQKEFSDAIRNERDELRDEVVQLKDILKKHGIVLGLDLATNGETDEVGKADQNSQTASAEIREGSSVLGTHQFKVCKDQQQKDLDDGVPGNQQISAELSSTNAPLEANENGDLGDQMNQGVEQLENRPEEPPSSVGDDELTATRPKEQIKSEAHIPEDSRANTEELECIVHKDGHLETDQQESECVKPSQVIKEETPLESVSGSVHDEPDKPGQAVLDDELKEEPAKSSQTEKLAKTQGASASNKKKKRKKKNKQKQKQSDKQEIDTKIDDKTKTVCSEDHPNQKTEGDLEGNNQEPLGNDVSQTTMNTDVPPDAKRTSELDGIKTASANIHADEIQDKILLVTDEADLAGISKTISNFDCPESSNGILSDDLSSKVISNPANIIEKHTEDSTNPDSEAVDFSCELVSSETETSLPREPAAQSMDAGEGGVESISCSENIERSSSVDMKEVKSHLNCEVEEQEVNVQNTDIDGTTNPEDQDDSAHLSSSVKEKVENEAERVIQEPSIDQPMENQLQDRIGAELEQEEVERCEDLDKENLKTPTEKVSDTQDSIGAELEQEEVERQYDLDKENLKTPTEKLSDTQDSTEAELDQEEVERQDDLDKENLNMPTEKVSDTQESIGSGLDQEEVERRDDLDKENLKTPTEKVSDTQDSAETELDQEEVERRDELDNENLKAPTEKVSDTQESIGLGLDQEEVERQDDLDKENLRVPTENMSDGSHGDNTPLIETQVQVVHEDHSSPNEAIKESVGESDSSDQEPKVGKDEEERSIQNQLKVQLSKDGEDLLVKSDVAAQELIEEEEEDEGESFDFDEMDLEASSDAPLKNILDQPTEEGTLFKDDVQEAKQEFQSNVTNEDQTQKEHLELADQESKSKEQKDDGQDTENPQTTTVIQGCLTEDSQISSEIKPNDQQHETSGNKDAFEEHQQASENVTLSKGVNLISEMEKRNVGQEINSSIQHGNKVSSISGDLEVEKETTERNKAHERKESKKSGKGKGKGKGKEECKMS</sequence>
<feature type="compositionally biased region" description="Low complexity" evidence="4">
    <location>
        <begin position="189"/>
        <end position="222"/>
    </location>
</feature>
<feature type="compositionally biased region" description="Basic and acidic residues" evidence="4">
    <location>
        <begin position="999"/>
        <end position="1016"/>
    </location>
</feature>
<feature type="compositionally biased region" description="Basic and acidic residues" evidence="4">
    <location>
        <begin position="1203"/>
        <end position="1218"/>
    </location>
</feature>
<feature type="compositionally biased region" description="Basic and acidic residues" evidence="4">
    <location>
        <begin position="1304"/>
        <end position="1315"/>
    </location>
</feature>
<feature type="compositionally biased region" description="Basic and acidic residues" evidence="4">
    <location>
        <begin position="958"/>
        <end position="970"/>
    </location>
</feature>
<dbReference type="PANTHER" id="PTHR19212:SF5">
    <property type="entry name" value="LEUCINE-RICH REPEAT FLIGHTLESS-INTERACTING PROTEIN 1"/>
    <property type="match status" value="1"/>
</dbReference>
<feature type="compositionally biased region" description="Acidic residues" evidence="4">
    <location>
        <begin position="1121"/>
        <end position="1131"/>
    </location>
</feature>
<dbReference type="KEGG" id="caua:113098498"/>
<protein>
    <submittedName>
        <fullName evidence="6">Intracellular protein transport protein USO1-like isoform X1</fullName>
    </submittedName>
</protein>
<evidence type="ECO:0000256" key="3">
    <source>
        <dbReference type="SAM" id="Coils"/>
    </source>
</evidence>
<feature type="compositionally biased region" description="Basic residues" evidence="4">
    <location>
        <begin position="134"/>
        <end position="146"/>
    </location>
</feature>
<name>A0A6P6PG11_CARAU</name>
<dbReference type="GeneID" id="113098498"/>
<keyword evidence="5" id="KW-1185">Reference proteome</keyword>
<feature type="region of interest" description="Disordered" evidence="4">
    <location>
        <begin position="1265"/>
        <end position="1407"/>
    </location>
</feature>
<feature type="compositionally biased region" description="Low complexity" evidence="4">
    <location>
        <begin position="289"/>
        <end position="311"/>
    </location>
</feature>
<accession>A0A6P6PG11</accession>